<dbReference type="Proteomes" id="UP000008792">
    <property type="component" value="Unassembled WGS sequence"/>
</dbReference>
<dbReference type="AlphaFoldDB" id="B4LZV6"/>
<reference evidence="2 3" key="1">
    <citation type="journal article" date="2007" name="Nature">
        <title>Evolution of genes and genomes on the Drosophila phylogeny.</title>
        <authorList>
            <consortium name="Drosophila 12 Genomes Consortium"/>
            <person name="Clark A.G."/>
            <person name="Eisen M.B."/>
            <person name="Smith D.R."/>
            <person name="Bergman C.M."/>
            <person name="Oliver B."/>
            <person name="Markow T.A."/>
            <person name="Kaufman T.C."/>
            <person name="Kellis M."/>
            <person name="Gelbart W."/>
            <person name="Iyer V.N."/>
            <person name="Pollard D.A."/>
            <person name="Sackton T.B."/>
            <person name="Larracuente A.M."/>
            <person name="Singh N.D."/>
            <person name="Abad J.P."/>
            <person name="Abt D.N."/>
            <person name="Adryan B."/>
            <person name="Aguade M."/>
            <person name="Akashi H."/>
            <person name="Anderson W.W."/>
            <person name="Aquadro C.F."/>
            <person name="Ardell D.H."/>
            <person name="Arguello R."/>
            <person name="Artieri C.G."/>
            <person name="Barbash D.A."/>
            <person name="Barker D."/>
            <person name="Barsanti P."/>
            <person name="Batterham P."/>
            <person name="Batzoglou S."/>
            <person name="Begun D."/>
            <person name="Bhutkar A."/>
            <person name="Blanco E."/>
            <person name="Bosak S.A."/>
            <person name="Bradley R.K."/>
            <person name="Brand A.D."/>
            <person name="Brent M.R."/>
            <person name="Brooks A.N."/>
            <person name="Brown R.H."/>
            <person name="Butlin R.K."/>
            <person name="Caggese C."/>
            <person name="Calvi B.R."/>
            <person name="Bernardo de Carvalho A."/>
            <person name="Caspi A."/>
            <person name="Castrezana S."/>
            <person name="Celniker S.E."/>
            <person name="Chang J.L."/>
            <person name="Chapple C."/>
            <person name="Chatterji S."/>
            <person name="Chinwalla A."/>
            <person name="Civetta A."/>
            <person name="Clifton S.W."/>
            <person name="Comeron J.M."/>
            <person name="Costello J.C."/>
            <person name="Coyne J.A."/>
            <person name="Daub J."/>
            <person name="David R.G."/>
            <person name="Delcher A.L."/>
            <person name="Delehaunty K."/>
            <person name="Do C.B."/>
            <person name="Ebling H."/>
            <person name="Edwards K."/>
            <person name="Eickbush T."/>
            <person name="Evans J.D."/>
            <person name="Filipski A."/>
            <person name="Findeiss S."/>
            <person name="Freyhult E."/>
            <person name="Fulton L."/>
            <person name="Fulton R."/>
            <person name="Garcia A.C."/>
            <person name="Gardiner A."/>
            <person name="Garfield D.A."/>
            <person name="Garvin B.E."/>
            <person name="Gibson G."/>
            <person name="Gilbert D."/>
            <person name="Gnerre S."/>
            <person name="Godfrey J."/>
            <person name="Good R."/>
            <person name="Gotea V."/>
            <person name="Gravely B."/>
            <person name="Greenberg A.J."/>
            <person name="Griffiths-Jones S."/>
            <person name="Gross S."/>
            <person name="Guigo R."/>
            <person name="Gustafson E.A."/>
            <person name="Haerty W."/>
            <person name="Hahn M.W."/>
            <person name="Halligan D.L."/>
            <person name="Halpern A.L."/>
            <person name="Halter G.M."/>
            <person name="Han M.V."/>
            <person name="Heger A."/>
            <person name="Hillier L."/>
            <person name="Hinrichs A.S."/>
            <person name="Holmes I."/>
            <person name="Hoskins R.A."/>
            <person name="Hubisz M.J."/>
            <person name="Hultmark D."/>
            <person name="Huntley M.A."/>
            <person name="Jaffe D.B."/>
            <person name="Jagadeeshan S."/>
            <person name="Jeck W.R."/>
            <person name="Johnson J."/>
            <person name="Jones C.D."/>
            <person name="Jordan W.C."/>
            <person name="Karpen G.H."/>
            <person name="Kataoka E."/>
            <person name="Keightley P.D."/>
            <person name="Kheradpour P."/>
            <person name="Kirkness E.F."/>
            <person name="Koerich L.B."/>
            <person name="Kristiansen K."/>
            <person name="Kudrna D."/>
            <person name="Kulathinal R.J."/>
            <person name="Kumar S."/>
            <person name="Kwok R."/>
            <person name="Lander E."/>
            <person name="Langley C.H."/>
            <person name="Lapoint R."/>
            <person name="Lazzaro B.P."/>
            <person name="Lee S.J."/>
            <person name="Levesque L."/>
            <person name="Li R."/>
            <person name="Lin C.F."/>
            <person name="Lin M.F."/>
            <person name="Lindblad-Toh K."/>
            <person name="Llopart A."/>
            <person name="Long M."/>
            <person name="Low L."/>
            <person name="Lozovsky E."/>
            <person name="Lu J."/>
            <person name="Luo M."/>
            <person name="Machado C.A."/>
            <person name="Makalowski W."/>
            <person name="Marzo M."/>
            <person name="Matsuda M."/>
            <person name="Matzkin L."/>
            <person name="McAllister B."/>
            <person name="McBride C.S."/>
            <person name="McKernan B."/>
            <person name="McKernan K."/>
            <person name="Mendez-Lago M."/>
            <person name="Minx P."/>
            <person name="Mollenhauer M.U."/>
            <person name="Montooth K."/>
            <person name="Mount S.M."/>
            <person name="Mu X."/>
            <person name="Myers E."/>
            <person name="Negre B."/>
            <person name="Newfeld S."/>
            <person name="Nielsen R."/>
            <person name="Noor M.A."/>
            <person name="O'Grady P."/>
            <person name="Pachter L."/>
            <person name="Papaceit M."/>
            <person name="Parisi M.J."/>
            <person name="Parisi M."/>
            <person name="Parts L."/>
            <person name="Pedersen J.S."/>
            <person name="Pesole G."/>
            <person name="Phillippy A.M."/>
            <person name="Ponting C.P."/>
            <person name="Pop M."/>
            <person name="Porcelli D."/>
            <person name="Powell J.R."/>
            <person name="Prohaska S."/>
            <person name="Pruitt K."/>
            <person name="Puig M."/>
            <person name="Quesneville H."/>
            <person name="Ram K.R."/>
            <person name="Rand D."/>
            <person name="Rasmussen M.D."/>
            <person name="Reed L.K."/>
            <person name="Reenan R."/>
            <person name="Reily A."/>
            <person name="Remington K.A."/>
            <person name="Rieger T.T."/>
            <person name="Ritchie M.G."/>
            <person name="Robin C."/>
            <person name="Rogers Y.H."/>
            <person name="Rohde C."/>
            <person name="Rozas J."/>
            <person name="Rubenfield M.J."/>
            <person name="Ruiz A."/>
            <person name="Russo S."/>
            <person name="Salzberg S.L."/>
            <person name="Sanchez-Gracia A."/>
            <person name="Saranga D.J."/>
            <person name="Sato H."/>
            <person name="Schaeffer S.W."/>
            <person name="Schatz M.C."/>
            <person name="Schlenke T."/>
            <person name="Schwartz R."/>
            <person name="Segarra C."/>
            <person name="Singh R.S."/>
            <person name="Sirot L."/>
            <person name="Sirota M."/>
            <person name="Sisneros N.B."/>
            <person name="Smith C.D."/>
            <person name="Smith T.F."/>
            <person name="Spieth J."/>
            <person name="Stage D.E."/>
            <person name="Stark A."/>
            <person name="Stephan W."/>
            <person name="Strausberg R.L."/>
            <person name="Strempel S."/>
            <person name="Sturgill D."/>
            <person name="Sutton G."/>
            <person name="Sutton G.G."/>
            <person name="Tao W."/>
            <person name="Teichmann S."/>
            <person name="Tobari Y.N."/>
            <person name="Tomimura Y."/>
            <person name="Tsolas J.M."/>
            <person name="Valente V.L."/>
            <person name="Venter E."/>
            <person name="Venter J.C."/>
            <person name="Vicario S."/>
            <person name="Vieira F.G."/>
            <person name="Vilella A.J."/>
            <person name="Villasante A."/>
            <person name="Walenz B."/>
            <person name="Wang J."/>
            <person name="Wasserman M."/>
            <person name="Watts T."/>
            <person name="Wilson D."/>
            <person name="Wilson R.K."/>
            <person name="Wing R.A."/>
            <person name="Wolfner M.F."/>
            <person name="Wong A."/>
            <person name="Wong G.K."/>
            <person name="Wu C.I."/>
            <person name="Wu G."/>
            <person name="Yamamoto D."/>
            <person name="Yang H.P."/>
            <person name="Yang S.P."/>
            <person name="Yorke J.A."/>
            <person name="Yoshida K."/>
            <person name="Zdobnov E."/>
            <person name="Zhang P."/>
            <person name="Zhang Y."/>
            <person name="Zimin A.V."/>
            <person name="Baldwin J."/>
            <person name="Abdouelleil A."/>
            <person name="Abdulkadir J."/>
            <person name="Abebe A."/>
            <person name="Abera B."/>
            <person name="Abreu J."/>
            <person name="Acer S.C."/>
            <person name="Aftuck L."/>
            <person name="Alexander A."/>
            <person name="An P."/>
            <person name="Anderson E."/>
            <person name="Anderson S."/>
            <person name="Arachi H."/>
            <person name="Azer M."/>
            <person name="Bachantsang P."/>
            <person name="Barry A."/>
            <person name="Bayul T."/>
            <person name="Berlin A."/>
            <person name="Bessette D."/>
            <person name="Bloom T."/>
            <person name="Blye J."/>
            <person name="Boguslavskiy L."/>
            <person name="Bonnet C."/>
            <person name="Boukhgalter B."/>
            <person name="Bourzgui I."/>
            <person name="Brown A."/>
            <person name="Cahill P."/>
            <person name="Channer S."/>
            <person name="Cheshatsang Y."/>
            <person name="Chuda L."/>
            <person name="Citroen M."/>
            <person name="Collymore A."/>
            <person name="Cooke P."/>
            <person name="Costello M."/>
            <person name="D'Aco K."/>
            <person name="Daza R."/>
            <person name="De Haan G."/>
            <person name="DeGray S."/>
            <person name="DeMaso C."/>
            <person name="Dhargay N."/>
            <person name="Dooley K."/>
            <person name="Dooley E."/>
            <person name="Doricent M."/>
            <person name="Dorje P."/>
            <person name="Dorjee K."/>
            <person name="Dupes A."/>
            <person name="Elong R."/>
            <person name="Falk J."/>
            <person name="Farina A."/>
            <person name="Faro S."/>
            <person name="Ferguson D."/>
            <person name="Fisher S."/>
            <person name="Foley C.D."/>
            <person name="Franke A."/>
            <person name="Friedrich D."/>
            <person name="Gadbois L."/>
            <person name="Gearin G."/>
            <person name="Gearin C.R."/>
            <person name="Giannoukos G."/>
            <person name="Goode T."/>
            <person name="Graham J."/>
            <person name="Grandbois E."/>
            <person name="Grewal S."/>
            <person name="Gyaltsen K."/>
            <person name="Hafez N."/>
            <person name="Hagos B."/>
            <person name="Hall J."/>
            <person name="Henson C."/>
            <person name="Hollinger A."/>
            <person name="Honan T."/>
            <person name="Huard M.D."/>
            <person name="Hughes L."/>
            <person name="Hurhula B."/>
            <person name="Husby M.E."/>
            <person name="Kamat A."/>
            <person name="Kanga B."/>
            <person name="Kashin S."/>
            <person name="Khazanovich D."/>
            <person name="Kisner P."/>
            <person name="Lance K."/>
            <person name="Lara M."/>
            <person name="Lee W."/>
            <person name="Lennon N."/>
            <person name="Letendre F."/>
            <person name="LeVine R."/>
            <person name="Lipovsky A."/>
            <person name="Liu X."/>
            <person name="Liu J."/>
            <person name="Liu S."/>
            <person name="Lokyitsang T."/>
            <person name="Lokyitsang Y."/>
            <person name="Lubonja R."/>
            <person name="Lui A."/>
            <person name="MacDonald P."/>
            <person name="Magnisalis V."/>
            <person name="Maru K."/>
            <person name="Matthews C."/>
            <person name="McCusker W."/>
            <person name="McDonough S."/>
            <person name="Mehta T."/>
            <person name="Meldrim J."/>
            <person name="Meneus L."/>
            <person name="Mihai O."/>
            <person name="Mihalev A."/>
            <person name="Mihova T."/>
            <person name="Mittelman R."/>
            <person name="Mlenga V."/>
            <person name="Montmayeur A."/>
            <person name="Mulrain L."/>
            <person name="Navidi A."/>
            <person name="Naylor J."/>
            <person name="Negash T."/>
            <person name="Nguyen T."/>
            <person name="Nguyen N."/>
            <person name="Nicol R."/>
            <person name="Norbu C."/>
            <person name="Norbu N."/>
            <person name="Novod N."/>
            <person name="O'Neill B."/>
            <person name="Osman S."/>
            <person name="Markiewicz E."/>
            <person name="Oyono O.L."/>
            <person name="Patti C."/>
            <person name="Phunkhang P."/>
            <person name="Pierre F."/>
            <person name="Priest M."/>
            <person name="Raghuraman S."/>
            <person name="Rege F."/>
            <person name="Reyes R."/>
            <person name="Rise C."/>
            <person name="Rogov P."/>
            <person name="Ross K."/>
            <person name="Ryan E."/>
            <person name="Settipalli S."/>
            <person name="Shea T."/>
            <person name="Sherpa N."/>
            <person name="Shi L."/>
            <person name="Shih D."/>
            <person name="Sparrow T."/>
            <person name="Spaulding J."/>
            <person name="Stalker J."/>
            <person name="Stange-Thomann N."/>
            <person name="Stavropoulos S."/>
            <person name="Stone C."/>
            <person name="Strader C."/>
            <person name="Tesfaye S."/>
            <person name="Thomson T."/>
            <person name="Thoulutsang Y."/>
            <person name="Thoulutsang D."/>
            <person name="Topham K."/>
            <person name="Topping I."/>
            <person name="Tsamla T."/>
            <person name="Vassiliev H."/>
            <person name="Vo A."/>
            <person name="Wangchuk T."/>
            <person name="Wangdi T."/>
            <person name="Weiand M."/>
            <person name="Wilkinson J."/>
            <person name="Wilson A."/>
            <person name="Yadav S."/>
            <person name="Young G."/>
            <person name="Yu Q."/>
            <person name="Zembek L."/>
            <person name="Zhong D."/>
            <person name="Zimmer A."/>
            <person name="Zwirko Z."/>
            <person name="Jaffe D.B."/>
            <person name="Alvarez P."/>
            <person name="Brockman W."/>
            <person name="Butler J."/>
            <person name="Chin C."/>
            <person name="Gnerre S."/>
            <person name="Grabherr M."/>
            <person name="Kleber M."/>
            <person name="Mauceli E."/>
            <person name="MacCallum I."/>
        </authorList>
    </citation>
    <scope>NUCLEOTIDE SEQUENCE [LARGE SCALE GENOMIC DNA]</scope>
    <source>
        <strain evidence="3">Tucson 15010-1051.87</strain>
    </source>
</reference>
<gene>
    <name evidence="2" type="primary">Dvir\GJ23228</name>
    <name evidence="2" type="ORF">Dvir_GJ23228</name>
</gene>
<dbReference type="FunCoup" id="B4LZV6">
    <property type="interactions" value="111"/>
</dbReference>
<protein>
    <recommendedName>
        <fullName evidence="4">Protein bag-of-marbles</fullName>
    </recommendedName>
</protein>
<dbReference type="STRING" id="7244.B4LZV6"/>
<dbReference type="KEGG" id="dvi:6629536"/>
<name>B4LZV6_DROVI</name>
<dbReference type="InParanoid" id="B4LZV6"/>
<evidence type="ECO:0000313" key="3">
    <source>
        <dbReference type="Proteomes" id="UP000008792"/>
    </source>
</evidence>
<dbReference type="eggNOG" id="ENOG502TB7D">
    <property type="taxonomic scope" value="Eukaryota"/>
</dbReference>
<keyword evidence="3" id="KW-1185">Reference proteome</keyword>
<sequence length="438" mass="49529">MNLNVVDAEDQQLYNNLQLLNSQLCSLIDDKESRPVQLTNCKRSGAGSVLHELNQMVCELTLDSNAPQFEFHGFGCVQSLGMPKRLLCSNDGAVKKEPKSNADSSVQGHFGARQNKRQSQKENLGHQKECGALAIEQTVELLGNCNERNLVLRLMDLFKSMHEHINSELPSHQLNSMPSDYVFDLPTKQSMPKGCNIRHQVQVLCTKLERFIARQRRILETNRHFDYTKYTECDGLLNSASDGHQALKQFTNVDLRQRNFQFISRLANDNAVLLEMLLLNLRERIKSAHIHVYVFNWEMDIEHRYSASMTARLEETNNRALALAVADIRATQPPQFSFEEQLIAKRYQLGNVVSCAKENEDFLTALLQSPENYFPPEIIALCEPPKNISKLTPIAPVSAYDAVDSLEHIVLGGDILEVAPSSPPRVSHRSHIPKCNRG</sequence>
<proteinExistence type="predicted"/>
<feature type="region of interest" description="Disordered" evidence="1">
    <location>
        <begin position="93"/>
        <end position="123"/>
    </location>
</feature>
<evidence type="ECO:0000313" key="2">
    <source>
        <dbReference type="EMBL" id="EDW67184.1"/>
    </source>
</evidence>
<organism evidence="2 3">
    <name type="scientific">Drosophila virilis</name>
    <name type="common">Fruit fly</name>
    <dbReference type="NCBI Taxonomy" id="7244"/>
    <lineage>
        <taxon>Eukaryota</taxon>
        <taxon>Metazoa</taxon>
        <taxon>Ecdysozoa</taxon>
        <taxon>Arthropoda</taxon>
        <taxon>Hexapoda</taxon>
        <taxon>Insecta</taxon>
        <taxon>Pterygota</taxon>
        <taxon>Neoptera</taxon>
        <taxon>Endopterygota</taxon>
        <taxon>Diptera</taxon>
        <taxon>Brachycera</taxon>
        <taxon>Muscomorpha</taxon>
        <taxon>Ephydroidea</taxon>
        <taxon>Drosophilidae</taxon>
        <taxon>Drosophila</taxon>
    </lineage>
</organism>
<accession>B4LZV6</accession>
<dbReference type="PhylomeDB" id="B4LZV6"/>
<evidence type="ECO:0000256" key="1">
    <source>
        <dbReference type="SAM" id="MobiDB-lite"/>
    </source>
</evidence>
<dbReference type="EMBL" id="CH940650">
    <property type="protein sequence ID" value="EDW67184.1"/>
    <property type="molecule type" value="Genomic_DNA"/>
</dbReference>
<dbReference type="OMA" id="FNWEMDL"/>
<evidence type="ECO:0008006" key="4">
    <source>
        <dbReference type="Google" id="ProtNLM"/>
    </source>
</evidence>
<dbReference type="HOGENOM" id="CLU_644469_0_0_1"/>
<dbReference type="OrthoDB" id="7920838at2759"/>